<organism evidence="1 2">
    <name type="scientific">Rhodosorus marinus</name>
    <dbReference type="NCBI Taxonomy" id="101924"/>
    <lineage>
        <taxon>Eukaryota</taxon>
        <taxon>Rhodophyta</taxon>
        <taxon>Stylonematophyceae</taxon>
        <taxon>Stylonematales</taxon>
        <taxon>Stylonemataceae</taxon>
        <taxon>Rhodosorus</taxon>
    </lineage>
</organism>
<reference evidence="1 2" key="1">
    <citation type="journal article" date="2023" name="Nat. Commun.">
        <title>Origin of minicircular mitochondrial genomes in red algae.</title>
        <authorList>
            <person name="Lee Y."/>
            <person name="Cho C.H."/>
            <person name="Lee Y.M."/>
            <person name="Park S.I."/>
            <person name="Yang J.H."/>
            <person name="West J.A."/>
            <person name="Bhattacharya D."/>
            <person name="Yoon H.S."/>
        </authorList>
    </citation>
    <scope>NUCLEOTIDE SEQUENCE [LARGE SCALE GENOMIC DNA]</scope>
    <source>
        <strain evidence="1 2">CCMP1338</strain>
        <tissue evidence="1">Whole cell</tissue>
    </source>
</reference>
<evidence type="ECO:0008006" key="3">
    <source>
        <dbReference type="Google" id="ProtNLM"/>
    </source>
</evidence>
<name>A0AAV8UUS5_9RHOD</name>
<evidence type="ECO:0000313" key="2">
    <source>
        <dbReference type="Proteomes" id="UP001157974"/>
    </source>
</evidence>
<accession>A0AAV8UUS5</accession>
<dbReference type="EMBL" id="JAMWBK010000003">
    <property type="protein sequence ID" value="KAJ8906303.1"/>
    <property type="molecule type" value="Genomic_DNA"/>
</dbReference>
<dbReference type="Proteomes" id="UP001157974">
    <property type="component" value="Unassembled WGS sequence"/>
</dbReference>
<proteinExistence type="predicted"/>
<keyword evidence="2" id="KW-1185">Reference proteome</keyword>
<sequence>MLTAFQAGCFFPGVVVGGEQRQNKCARIVQQLRKRCEIVTSLGPGLSGLSEEGDVPVPDPNCQKCTGSGYCDCSVCKGTGKDKKGGSILERWTCNTCKGFGYVGCECISNAGLTPEQRGTR</sequence>
<gene>
    <name evidence="1" type="ORF">NDN08_002796</name>
</gene>
<dbReference type="AlphaFoldDB" id="A0AAV8UUS5"/>
<protein>
    <recommendedName>
        <fullName evidence="3">CR-type domain-containing protein</fullName>
    </recommendedName>
</protein>
<comment type="caution">
    <text evidence="1">The sequence shown here is derived from an EMBL/GenBank/DDBJ whole genome shotgun (WGS) entry which is preliminary data.</text>
</comment>
<evidence type="ECO:0000313" key="1">
    <source>
        <dbReference type="EMBL" id="KAJ8906303.1"/>
    </source>
</evidence>